<name>A0ABT4BEZ7_9ACTN</name>
<organism evidence="1 2">
    <name type="scientific">Paractinoplanes pyxinae</name>
    <dbReference type="NCBI Taxonomy" id="2997416"/>
    <lineage>
        <taxon>Bacteria</taxon>
        <taxon>Bacillati</taxon>
        <taxon>Actinomycetota</taxon>
        <taxon>Actinomycetes</taxon>
        <taxon>Micromonosporales</taxon>
        <taxon>Micromonosporaceae</taxon>
        <taxon>Paractinoplanes</taxon>
    </lineage>
</organism>
<protein>
    <submittedName>
        <fullName evidence="1">HEXXH motif-containing putative peptide modification protein</fullName>
    </submittedName>
</protein>
<dbReference type="EMBL" id="JAPNTZ010000023">
    <property type="protein sequence ID" value="MCY1145115.1"/>
    <property type="molecule type" value="Genomic_DNA"/>
</dbReference>
<dbReference type="Proteomes" id="UP001151002">
    <property type="component" value="Unassembled WGS sequence"/>
</dbReference>
<dbReference type="InterPro" id="IPR026337">
    <property type="entry name" value="AKG_HExxH"/>
</dbReference>
<reference evidence="1" key="1">
    <citation type="submission" date="2022-11" db="EMBL/GenBank/DDBJ databases">
        <authorList>
            <person name="Somphong A."/>
            <person name="Phongsopitanun W."/>
        </authorList>
    </citation>
    <scope>NUCLEOTIDE SEQUENCE</scope>
    <source>
        <strain evidence="1">Pm04-4</strain>
    </source>
</reference>
<accession>A0ABT4BEZ7</accession>
<evidence type="ECO:0000313" key="1">
    <source>
        <dbReference type="EMBL" id="MCY1145115.1"/>
    </source>
</evidence>
<dbReference type="RefSeq" id="WP_267569701.1">
    <property type="nucleotide sequence ID" value="NZ_JAPNTZ010000023.1"/>
</dbReference>
<evidence type="ECO:0000313" key="2">
    <source>
        <dbReference type="Proteomes" id="UP001151002"/>
    </source>
</evidence>
<dbReference type="NCBIfam" id="TIGR04267">
    <property type="entry name" value="mod_HExxH"/>
    <property type="match status" value="1"/>
</dbReference>
<gene>
    <name evidence="1" type="ORF">OWR29_44550</name>
</gene>
<proteinExistence type="predicted"/>
<comment type="caution">
    <text evidence="1">The sequence shown here is derived from an EMBL/GenBank/DDBJ whole genome shotgun (WGS) entry which is preliminary data.</text>
</comment>
<keyword evidence="2" id="KW-1185">Reference proteome</keyword>
<sequence>MIAGDLGALPAEVFDDLGRGHGDAAAVALLADAELAVNRALVGEVAGETAAGGALLAGLEQRAPGVFDEVLRHPFVRSWAVSCLDGGGGDCDPDWAAAIAAAVAVRAGIEAEVLVRAHGGRIHLPTVGYFPAPAAEVTVVAGPGSIRLRWPGGRAQVPGAARGWNAARWVTVGGARILLEDADPYRDRLLHAAPERLDAAAADGWSTVLGQAWNRLAADAPGQLEGLRQGLRAVVPLAPAPDGTPRGATSRHAFGAVGLARSDDPAEVAVLLVREFQHMKLGAVLDLIDLVPDGAVGGPRAVEEVLQRAYADLAVADVWRRRGRPEPYRRCRDRAAEAISFLRSGERLTPAGARFVARMADSLGVDG</sequence>